<dbReference type="EMBL" id="SRLO01000852">
    <property type="protein sequence ID" value="TNN45346.1"/>
    <property type="molecule type" value="Genomic_DNA"/>
</dbReference>
<reference evidence="2 3" key="1">
    <citation type="submission" date="2019-03" db="EMBL/GenBank/DDBJ databases">
        <title>First draft genome of Liparis tanakae, snailfish: a comprehensive survey of snailfish specific genes.</title>
        <authorList>
            <person name="Kim W."/>
            <person name="Song I."/>
            <person name="Jeong J.-H."/>
            <person name="Kim D."/>
            <person name="Kim S."/>
            <person name="Ryu S."/>
            <person name="Song J.Y."/>
            <person name="Lee S.K."/>
        </authorList>
    </citation>
    <scope>NUCLEOTIDE SEQUENCE [LARGE SCALE GENOMIC DNA]</scope>
    <source>
        <tissue evidence="2">Muscle</tissue>
    </source>
</reference>
<evidence type="ECO:0000256" key="1">
    <source>
        <dbReference type="SAM" id="MobiDB-lite"/>
    </source>
</evidence>
<sequence>MTQGLFVSESPTELRAPSAGGTKRMRRCARRAVRSNAAAPAHNGTFSTGAQQLENTGERRRNRLQDFN</sequence>
<feature type="compositionally biased region" description="Polar residues" evidence="1">
    <location>
        <begin position="1"/>
        <end position="11"/>
    </location>
</feature>
<dbReference type="Proteomes" id="UP000314294">
    <property type="component" value="Unassembled WGS sequence"/>
</dbReference>
<accession>A0A4Z2FVU2</accession>
<evidence type="ECO:0000313" key="2">
    <source>
        <dbReference type="EMBL" id="TNN45346.1"/>
    </source>
</evidence>
<proteinExistence type="predicted"/>
<feature type="region of interest" description="Disordered" evidence="1">
    <location>
        <begin position="1"/>
        <end position="68"/>
    </location>
</feature>
<organism evidence="2 3">
    <name type="scientific">Liparis tanakae</name>
    <name type="common">Tanaka's snailfish</name>
    <dbReference type="NCBI Taxonomy" id="230148"/>
    <lineage>
        <taxon>Eukaryota</taxon>
        <taxon>Metazoa</taxon>
        <taxon>Chordata</taxon>
        <taxon>Craniata</taxon>
        <taxon>Vertebrata</taxon>
        <taxon>Euteleostomi</taxon>
        <taxon>Actinopterygii</taxon>
        <taxon>Neopterygii</taxon>
        <taxon>Teleostei</taxon>
        <taxon>Neoteleostei</taxon>
        <taxon>Acanthomorphata</taxon>
        <taxon>Eupercaria</taxon>
        <taxon>Perciformes</taxon>
        <taxon>Cottioidei</taxon>
        <taxon>Cottales</taxon>
        <taxon>Liparidae</taxon>
        <taxon>Liparis</taxon>
    </lineage>
</organism>
<protein>
    <submittedName>
        <fullName evidence="2">Uncharacterized protein</fullName>
    </submittedName>
</protein>
<feature type="compositionally biased region" description="Polar residues" evidence="1">
    <location>
        <begin position="44"/>
        <end position="55"/>
    </location>
</feature>
<comment type="caution">
    <text evidence="2">The sequence shown here is derived from an EMBL/GenBank/DDBJ whole genome shotgun (WGS) entry which is preliminary data.</text>
</comment>
<feature type="compositionally biased region" description="Basic residues" evidence="1">
    <location>
        <begin position="23"/>
        <end position="33"/>
    </location>
</feature>
<gene>
    <name evidence="2" type="ORF">EYF80_044450</name>
</gene>
<evidence type="ECO:0000313" key="3">
    <source>
        <dbReference type="Proteomes" id="UP000314294"/>
    </source>
</evidence>
<name>A0A4Z2FVU2_9TELE</name>
<dbReference type="AlphaFoldDB" id="A0A4Z2FVU2"/>
<keyword evidence="3" id="KW-1185">Reference proteome</keyword>